<feature type="transmembrane region" description="Helical" evidence="5">
    <location>
        <begin position="452"/>
        <end position="474"/>
    </location>
</feature>
<evidence type="ECO:0000256" key="2">
    <source>
        <dbReference type="ARBA" id="ARBA00023224"/>
    </source>
</evidence>
<feature type="domain" description="Methyl-accepting transducer" evidence="6">
    <location>
        <begin position="532"/>
        <end position="768"/>
    </location>
</feature>
<dbReference type="SMART" id="SM00304">
    <property type="entry name" value="HAMP"/>
    <property type="match status" value="2"/>
</dbReference>
<comment type="caution">
    <text evidence="8">The sequence shown here is derived from an EMBL/GenBank/DDBJ whole genome shotgun (WGS) entry which is preliminary data.</text>
</comment>
<dbReference type="CDD" id="cd11386">
    <property type="entry name" value="MCP_signal"/>
    <property type="match status" value="1"/>
</dbReference>
<dbReference type="SMART" id="SM00283">
    <property type="entry name" value="MA"/>
    <property type="match status" value="1"/>
</dbReference>
<keyword evidence="9" id="KW-1185">Reference proteome</keyword>
<feature type="transmembrane region" description="Helical" evidence="5">
    <location>
        <begin position="7"/>
        <end position="29"/>
    </location>
</feature>
<dbReference type="EMBL" id="SRSD01000007">
    <property type="protein sequence ID" value="KAA0890356.1"/>
    <property type="molecule type" value="Genomic_DNA"/>
</dbReference>
<comment type="subcellular location">
    <subcellularLocation>
        <location evidence="1">Membrane</location>
    </subcellularLocation>
</comment>
<evidence type="ECO:0000256" key="1">
    <source>
        <dbReference type="ARBA" id="ARBA00004370"/>
    </source>
</evidence>
<evidence type="ECO:0000259" key="7">
    <source>
        <dbReference type="PROSITE" id="PS50885"/>
    </source>
</evidence>
<gene>
    <name evidence="8" type="ORF">ET418_11855</name>
</gene>
<feature type="domain" description="HAMP" evidence="7">
    <location>
        <begin position="475"/>
        <end position="527"/>
    </location>
</feature>
<keyword evidence="5" id="KW-1133">Transmembrane helix</keyword>
<evidence type="ECO:0000259" key="6">
    <source>
        <dbReference type="PROSITE" id="PS50111"/>
    </source>
</evidence>
<dbReference type="RefSeq" id="WP_149307829.1">
    <property type="nucleotide sequence ID" value="NZ_SRSD01000007.1"/>
</dbReference>
<evidence type="ECO:0000256" key="5">
    <source>
        <dbReference type="SAM" id="Phobius"/>
    </source>
</evidence>
<dbReference type="InterPro" id="IPR003660">
    <property type="entry name" value="HAMP_dom"/>
</dbReference>
<evidence type="ECO:0000256" key="3">
    <source>
        <dbReference type="ARBA" id="ARBA00029447"/>
    </source>
</evidence>
<dbReference type="Pfam" id="PF00015">
    <property type="entry name" value="MCPsignal"/>
    <property type="match status" value="1"/>
</dbReference>
<dbReference type="Gene3D" id="1.10.287.950">
    <property type="entry name" value="Methyl-accepting chemotaxis protein"/>
    <property type="match status" value="1"/>
</dbReference>
<proteinExistence type="inferred from homology"/>
<organism evidence="8 9">
    <name type="scientific">Oryzomonas rubra</name>
    <dbReference type="NCBI Taxonomy" id="2509454"/>
    <lineage>
        <taxon>Bacteria</taxon>
        <taxon>Pseudomonadati</taxon>
        <taxon>Thermodesulfobacteriota</taxon>
        <taxon>Desulfuromonadia</taxon>
        <taxon>Geobacterales</taxon>
        <taxon>Geobacteraceae</taxon>
        <taxon>Oryzomonas</taxon>
    </lineage>
</organism>
<dbReference type="GO" id="GO:0006935">
    <property type="term" value="P:chemotaxis"/>
    <property type="evidence" value="ECO:0007669"/>
    <property type="project" value="UniProtKB-ARBA"/>
</dbReference>
<dbReference type="PROSITE" id="PS50885">
    <property type="entry name" value="HAMP"/>
    <property type="match status" value="1"/>
</dbReference>
<dbReference type="Pfam" id="PF00672">
    <property type="entry name" value="HAMP"/>
    <property type="match status" value="1"/>
</dbReference>
<dbReference type="OrthoDB" id="5389416at2"/>
<dbReference type="PROSITE" id="PS50111">
    <property type="entry name" value="CHEMOTAXIS_TRANSDUC_2"/>
    <property type="match status" value="1"/>
</dbReference>
<keyword evidence="2 4" id="KW-0807">Transducer</keyword>
<dbReference type="CDD" id="cd06225">
    <property type="entry name" value="HAMP"/>
    <property type="match status" value="1"/>
</dbReference>
<keyword evidence="5" id="KW-0472">Membrane</keyword>
<dbReference type="PANTHER" id="PTHR32089:SF112">
    <property type="entry name" value="LYSOZYME-LIKE PROTEIN-RELATED"/>
    <property type="match status" value="1"/>
</dbReference>
<accession>A0A5A9XBI9</accession>
<reference evidence="8 9" key="1">
    <citation type="submission" date="2019-04" db="EMBL/GenBank/DDBJ databases">
        <title>Geobacter ruber sp. nov., ferric-reducing bacteria isolated from paddy soil.</title>
        <authorList>
            <person name="Xu Z."/>
            <person name="Masuda Y."/>
            <person name="Itoh H."/>
            <person name="Senoo K."/>
        </authorList>
    </citation>
    <scope>NUCLEOTIDE SEQUENCE [LARGE SCALE GENOMIC DNA]</scope>
    <source>
        <strain evidence="8 9">Red88</strain>
    </source>
</reference>
<comment type="similarity">
    <text evidence="3">Belongs to the methyl-accepting chemotaxis (MCP) protein family.</text>
</comment>
<sequence>MKIKIKLFLNVAIVAGISIVISVACYVSMTFIKGKLAYLTEKSTPYQLRTVEYERSIQAATADLVKVSTSRGKKELDVARTEASKSLATVKSSQTTIESMSGEKFETYSELEGIFNRLVETVTASITSQEDANNAAKATTQHLNETIAKLKELDGLVKSLQVSRSATYVTFVEGRNSLADKLTSLEMAKTQLKDTMVLCFQSQRGNAKGYKGEVKGHIDRLLQNGNVRGNPKLKAALANLSTKLDEYFVLRLAGNNKADVLIDGILDKMDGIIGSLDNEIDNISEKVGDITGKNGNSFVQSNITVSALASNSELLAYGASVDGLVTRLFTAATGKEIDSTLTTITAQYAKIHKAEAELQKHLKKLNAAKELAVLNRTTSALDGVYASLTTKDGIVPKLKNRLAMQEVASQESAKLRNIVMQQALKSRQTSSVAQGEQEKSIAAVNSMIRKSLGLILTIGVLAVFSGIIFGIWMYRAIAHPLSRLITTTREIASGNLNCAISAENNDEIGQVQKEMATMAGSLQNIAKKIGVATDALAGSSEELSSTARTLENSTGEQTERIEQSAVAMTEMSQTINDVSNNANETADTAASMREAANRGRDRMHTAVSYLQRFAETTKSSAKEVETLGTRSEKITGIVALINDIADQTNLLALNAAIEAARAGEQGRGFAVVADEVRKLAARTSEATDEIVENVSSMNAGVDTAVKLIREESSSVDQVVNIVNESVQSIDEIVENMDRITGMVGRIAVAAQQQSATSDDISRVMNTISDTARQIKSTFVDVKQSSENLAATASDLNDTAKWFRL</sequence>
<evidence type="ECO:0000313" key="9">
    <source>
        <dbReference type="Proteomes" id="UP000324298"/>
    </source>
</evidence>
<evidence type="ECO:0000256" key="4">
    <source>
        <dbReference type="PROSITE-ProRule" id="PRU00284"/>
    </source>
</evidence>
<dbReference type="InterPro" id="IPR004089">
    <property type="entry name" value="MCPsignal_dom"/>
</dbReference>
<name>A0A5A9XBI9_9BACT</name>
<keyword evidence="5" id="KW-0812">Transmembrane</keyword>
<dbReference type="FunFam" id="1.10.287.950:FF:000001">
    <property type="entry name" value="Methyl-accepting chemotaxis sensory transducer"/>
    <property type="match status" value="1"/>
</dbReference>
<dbReference type="GO" id="GO:0016020">
    <property type="term" value="C:membrane"/>
    <property type="evidence" value="ECO:0007669"/>
    <property type="project" value="UniProtKB-SubCell"/>
</dbReference>
<dbReference type="GO" id="GO:0007165">
    <property type="term" value="P:signal transduction"/>
    <property type="evidence" value="ECO:0007669"/>
    <property type="project" value="UniProtKB-KW"/>
</dbReference>
<dbReference type="PANTHER" id="PTHR32089">
    <property type="entry name" value="METHYL-ACCEPTING CHEMOTAXIS PROTEIN MCPB"/>
    <property type="match status" value="1"/>
</dbReference>
<dbReference type="AlphaFoldDB" id="A0A5A9XBI9"/>
<protein>
    <submittedName>
        <fullName evidence="8">Methyl-accepting chemotaxis protein</fullName>
    </submittedName>
</protein>
<evidence type="ECO:0000313" key="8">
    <source>
        <dbReference type="EMBL" id="KAA0890356.1"/>
    </source>
</evidence>
<dbReference type="PROSITE" id="PS51257">
    <property type="entry name" value="PROKAR_LIPOPROTEIN"/>
    <property type="match status" value="1"/>
</dbReference>
<dbReference type="SUPFAM" id="SSF58104">
    <property type="entry name" value="Methyl-accepting chemotaxis protein (MCP) signaling domain"/>
    <property type="match status" value="1"/>
</dbReference>
<dbReference type="Proteomes" id="UP000324298">
    <property type="component" value="Unassembled WGS sequence"/>
</dbReference>